<accession>A0A0C9YW15</accession>
<gene>
    <name evidence="1" type="ORF">PISMIDRAFT_524794</name>
</gene>
<dbReference type="AlphaFoldDB" id="A0A0C9YW15"/>
<proteinExistence type="predicted"/>
<name>A0A0C9YW15_9AGAM</name>
<organism evidence="1 2">
    <name type="scientific">Pisolithus microcarpus 441</name>
    <dbReference type="NCBI Taxonomy" id="765257"/>
    <lineage>
        <taxon>Eukaryota</taxon>
        <taxon>Fungi</taxon>
        <taxon>Dikarya</taxon>
        <taxon>Basidiomycota</taxon>
        <taxon>Agaricomycotina</taxon>
        <taxon>Agaricomycetes</taxon>
        <taxon>Agaricomycetidae</taxon>
        <taxon>Boletales</taxon>
        <taxon>Sclerodermatineae</taxon>
        <taxon>Pisolithaceae</taxon>
        <taxon>Pisolithus</taxon>
    </lineage>
</organism>
<reference evidence="1 2" key="1">
    <citation type="submission" date="2014-04" db="EMBL/GenBank/DDBJ databases">
        <authorList>
            <consortium name="DOE Joint Genome Institute"/>
            <person name="Kuo A."/>
            <person name="Kohler A."/>
            <person name="Costa M.D."/>
            <person name="Nagy L.G."/>
            <person name="Floudas D."/>
            <person name="Copeland A."/>
            <person name="Barry K.W."/>
            <person name="Cichocki N."/>
            <person name="Veneault-Fourrey C."/>
            <person name="LaButti K."/>
            <person name="Lindquist E.A."/>
            <person name="Lipzen A."/>
            <person name="Lundell T."/>
            <person name="Morin E."/>
            <person name="Murat C."/>
            <person name="Sun H."/>
            <person name="Tunlid A."/>
            <person name="Henrissat B."/>
            <person name="Grigoriev I.V."/>
            <person name="Hibbett D.S."/>
            <person name="Martin F."/>
            <person name="Nordberg H.P."/>
            <person name="Cantor M.N."/>
            <person name="Hua S.X."/>
        </authorList>
    </citation>
    <scope>NUCLEOTIDE SEQUENCE [LARGE SCALE GENOMIC DNA]</scope>
    <source>
        <strain evidence="1 2">441</strain>
    </source>
</reference>
<dbReference type="Proteomes" id="UP000054018">
    <property type="component" value="Unassembled WGS sequence"/>
</dbReference>
<keyword evidence="2" id="KW-1185">Reference proteome</keyword>
<evidence type="ECO:0000313" key="2">
    <source>
        <dbReference type="Proteomes" id="UP000054018"/>
    </source>
</evidence>
<sequence length="209" mass="23621">MTEITGCTCLLGRKALERIYLYSPIKMLRRPRPHAHFGQSRTWVGAWGSPPPFQSASSRSLTGCVGSPFDVLLEKRRRLDRHTTWTSPDFQRVSMLSECVTQPRGKHMYIHPQFSAHCHVKGAWSPHGQTVSPSESRVPLCTWAMPPKLLCLVSQHSYIIRVSRSLILSRLLWVWNGPETSRPGPPNLAIVFVAMEFTAATHPESIVLR</sequence>
<dbReference type="HOGENOM" id="CLU_1315856_0_0_1"/>
<evidence type="ECO:0000313" key="1">
    <source>
        <dbReference type="EMBL" id="KIK29295.1"/>
    </source>
</evidence>
<reference evidence="2" key="2">
    <citation type="submission" date="2015-01" db="EMBL/GenBank/DDBJ databases">
        <title>Evolutionary Origins and Diversification of the Mycorrhizal Mutualists.</title>
        <authorList>
            <consortium name="DOE Joint Genome Institute"/>
            <consortium name="Mycorrhizal Genomics Consortium"/>
            <person name="Kohler A."/>
            <person name="Kuo A."/>
            <person name="Nagy L.G."/>
            <person name="Floudas D."/>
            <person name="Copeland A."/>
            <person name="Barry K.W."/>
            <person name="Cichocki N."/>
            <person name="Veneault-Fourrey C."/>
            <person name="LaButti K."/>
            <person name="Lindquist E.A."/>
            <person name="Lipzen A."/>
            <person name="Lundell T."/>
            <person name="Morin E."/>
            <person name="Murat C."/>
            <person name="Riley R."/>
            <person name="Ohm R."/>
            <person name="Sun H."/>
            <person name="Tunlid A."/>
            <person name="Henrissat B."/>
            <person name="Grigoriev I.V."/>
            <person name="Hibbett D.S."/>
            <person name="Martin F."/>
        </authorList>
    </citation>
    <scope>NUCLEOTIDE SEQUENCE [LARGE SCALE GENOMIC DNA]</scope>
    <source>
        <strain evidence="2">441</strain>
    </source>
</reference>
<protein>
    <submittedName>
        <fullName evidence="1">Uncharacterized protein</fullName>
    </submittedName>
</protein>
<dbReference type="EMBL" id="KN833690">
    <property type="protein sequence ID" value="KIK29295.1"/>
    <property type="molecule type" value="Genomic_DNA"/>
</dbReference>